<evidence type="ECO:0000256" key="1">
    <source>
        <dbReference type="SAM" id="Phobius"/>
    </source>
</evidence>
<accession>A0ABT7C1Q5</accession>
<keyword evidence="1" id="KW-0472">Membrane</keyword>
<dbReference type="EMBL" id="JAQOSQ010000017">
    <property type="protein sequence ID" value="MDJ1184626.1"/>
    <property type="molecule type" value="Genomic_DNA"/>
</dbReference>
<name>A0ABT7C1Q5_9CYAN</name>
<evidence type="ECO:0000313" key="2">
    <source>
        <dbReference type="EMBL" id="MDJ1184626.1"/>
    </source>
</evidence>
<keyword evidence="3" id="KW-1185">Reference proteome</keyword>
<feature type="transmembrane region" description="Helical" evidence="1">
    <location>
        <begin position="43"/>
        <end position="63"/>
    </location>
</feature>
<protein>
    <submittedName>
        <fullName evidence="2">Uncharacterized protein</fullName>
    </submittedName>
</protein>
<reference evidence="2 3" key="1">
    <citation type="submission" date="2023-01" db="EMBL/GenBank/DDBJ databases">
        <title>Novel diversity within Roseofilum (Cyanobacteria; Desertifilaceae) from marine benthic mats with descriptions of four novel species.</title>
        <authorList>
            <person name="Wang Y."/>
            <person name="Berthold D.E."/>
            <person name="Hu J."/>
            <person name="Lefler F.W."/>
            <person name="Laughinghouse H.D. IV."/>
        </authorList>
    </citation>
    <scope>NUCLEOTIDE SEQUENCE [LARGE SCALE GENOMIC DNA]</scope>
    <source>
        <strain evidence="2 3">BLCC-M143</strain>
    </source>
</reference>
<dbReference type="RefSeq" id="WP_283759281.1">
    <property type="nucleotide sequence ID" value="NZ_JAQOSQ010000017.1"/>
</dbReference>
<keyword evidence="1" id="KW-1133">Transmembrane helix</keyword>
<organism evidence="2 3">
    <name type="scientific">Roseofilum casamattae BLCC-M143</name>
    <dbReference type="NCBI Taxonomy" id="3022442"/>
    <lineage>
        <taxon>Bacteria</taxon>
        <taxon>Bacillati</taxon>
        <taxon>Cyanobacteriota</taxon>
        <taxon>Cyanophyceae</taxon>
        <taxon>Desertifilales</taxon>
        <taxon>Desertifilaceae</taxon>
        <taxon>Roseofilum</taxon>
        <taxon>Roseofilum casamattae</taxon>
    </lineage>
</organism>
<gene>
    <name evidence="2" type="ORF">PMH09_15675</name>
</gene>
<sequence>MLASEVQRCQFDGDRLWRKGNRVGLLLGSDRLHQIKRSRLPHLLRKIVLVPYGIFTGSVVFLFQGTDNYNIQHFVKNTWFEDTEGKTK</sequence>
<comment type="caution">
    <text evidence="2">The sequence shown here is derived from an EMBL/GenBank/DDBJ whole genome shotgun (WGS) entry which is preliminary data.</text>
</comment>
<proteinExistence type="predicted"/>
<keyword evidence="1" id="KW-0812">Transmembrane</keyword>
<evidence type="ECO:0000313" key="3">
    <source>
        <dbReference type="Proteomes" id="UP001232992"/>
    </source>
</evidence>
<dbReference type="Proteomes" id="UP001232992">
    <property type="component" value="Unassembled WGS sequence"/>
</dbReference>